<sequence>MASAEKDSSAGLGGHCFPKHQTTDKAVPSHVSTPGTAASSDWGELSGDVQAAQSGPGWWEGLLDPEEEGGSKRGPVRWDADLPAELPELPEPGPASGGSWASVGEAPRDSWQAGYGGTPTYNNKGGGGPRQGRDRGEDPTNRSSRGGAQAADNPEQDFLRAARKLQARLVLGVKAELDSTKDAILRLYRRSSTRQLKASGNVLTNLVGSLDGRLYSNVVWRFTLDQRAVQERPQGEREQGQDADSPAELPELPYNRFSQGDGILLVRTQQNGQLPEAVRGVSMDDYQSFEGTILEIRRNFVRIAFSRAASDGMEECPRDSVWRMDKYSPETTFQRQLKAIYNLDRPWEAEQKLQAVRAVLGRGAGGDMEAEQLLRGFRIGEERVRKIVLGSPASPTIASTPPAWASDDSWRRDAREVLASLDGLNRSQQRAIATAMSSTFTLWQGPPGTGKTRTLLALLEILARISGTASRAAQMGPILACADTNAATDNIVEGLLERGINVTRMGQPAKVREGVRHATLEGKALQTPEGQQAQQLRQQAEELFQMHRERGGWAAQKDMSLPREQRDALWELKKKGNLLWQKSNELVLAAGESVLKDSQVVCATCAGAGDDERLQSARYKMVIVDEATQATEPSNIIPLVRGAECVVMAGDPKQLPPTLQSDGALDAQLDRTLFDRLQETGLAPVLLDMQYRMHPLIAEFPSARFYQGKLKTGITSEERPLPQGLAWPNPGCPVMMVECEAGVEERSMTGSLKASTQGKPGAETAAAANTGSSYFNKQEAILAVRALVALMSANDAESAAVLTPYNGQVRLIRSILKSKGGSLYDKVTVSSVDGYQGREADVIVFSAVRCNEMGSLGFVADPRRLNVAITRPRRGLVVVGSPNTLSSDGGWRAWIRWVRDHGAFATANSLPLCPWESPEDGDALLAGIDTSELAPLPEVEDPAATAGGPGNATVSGDEFGFDAARWGAVEDVGVYAQSEGEKQGGQMRKALKDVVLEEGSAPEGESGDDE</sequence>
<dbReference type="Proteomes" id="UP001491310">
    <property type="component" value="Unassembled WGS sequence"/>
</dbReference>
<organism evidence="9 10">
    <name type="scientific">Coccomyxa subellipsoidea</name>
    <dbReference type="NCBI Taxonomy" id="248742"/>
    <lineage>
        <taxon>Eukaryota</taxon>
        <taxon>Viridiplantae</taxon>
        <taxon>Chlorophyta</taxon>
        <taxon>core chlorophytes</taxon>
        <taxon>Trebouxiophyceae</taxon>
        <taxon>Trebouxiophyceae incertae sedis</taxon>
        <taxon>Coccomyxaceae</taxon>
        <taxon>Coccomyxa</taxon>
    </lineage>
</organism>
<dbReference type="Pfam" id="PF13086">
    <property type="entry name" value="AAA_11"/>
    <property type="match status" value="1"/>
</dbReference>
<evidence type="ECO:0000256" key="3">
    <source>
        <dbReference type="ARBA" id="ARBA00022801"/>
    </source>
</evidence>
<feature type="domain" description="DNA2/NAM7 helicase-like C-terminal" evidence="8">
    <location>
        <begin position="669"/>
        <end position="882"/>
    </location>
</feature>
<accession>A0ABR2Z1Y9</accession>
<protein>
    <recommendedName>
        <fullName evidence="11">P-loop containing nucleoside triphosphate hydrolase protein</fullName>
    </recommendedName>
</protein>
<dbReference type="Gene3D" id="2.40.30.270">
    <property type="match status" value="1"/>
</dbReference>
<evidence type="ECO:0000256" key="2">
    <source>
        <dbReference type="ARBA" id="ARBA00022741"/>
    </source>
</evidence>
<evidence type="ECO:0008006" key="11">
    <source>
        <dbReference type="Google" id="ProtNLM"/>
    </source>
</evidence>
<keyword evidence="4" id="KW-0347">Helicase</keyword>
<evidence type="ECO:0000259" key="7">
    <source>
        <dbReference type="Pfam" id="PF13086"/>
    </source>
</evidence>
<feature type="region of interest" description="Disordered" evidence="6">
    <location>
        <begin position="1"/>
        <end position="155"/>
    </location>
</feature>
<keyword evidence="3" id="KW-0378">Hydrolase</keyword>
<keyword evidence="10" id="KW-1185">Reference proteome</keyword>
<name>A0ABR2Z1Y9_9CHLO</name>
<reference evidence="9 10" key="1">
    <citation type="journal article" date="2024" name="Nat. Commun.">
        <title>Phylogenomics reveals the evolutionary origins of lichenization in chlorophyte algae.</title>
        <authorList>
            <person name="Puginier C."/>
            <person name="Libourel C."/>
            <person name="Otte J."/>
            <person name="Skaloud P."/>
            <person name="Haon M."/>
            <person name="Grisel S."/>
            <person name="Petersen M."/>
            <person name="Berrin J.G."/>
            <person name="Delaux P.M."/>
            <person name="Dal Grande F."/>
            <person name="Keller J."/>
        </authorList>
    </citation>
    <scope>NUCLEOTIDE SEQUENCE [LARGE SCALE GENOMIC DNA]</scope>
    <source>
        <strain evidence="9 10">SAG 216-7</strain>
    </source>
</reference>
<keyword evidence="5" id="KW-0067">ATP-binding</keyword>
<evidence type="ECO:0000256" key="1">
    <source>
        <dbReference type="ARBA" id="ARBA00007913"/>
    </source>
</evidence>
<dbReference type="InterPro" id="IPR047187">
    <property type="entry name" value="SF1_C_Upf1"/>
</dbReference>
<gene>
    <name evidence="9" type="ORF">WJX75_001931</name>
</gene>
<keyword evidence="2" id="KW-0547">Nucleotide-binding</keyword>
<dbReference type="SUPFAM" id="SSF52540">
    <property type="entry name" value="P-loop containing nucleoside triphosphate hydrolases"/>
    <property type="match status" value="1"/>
</dbReference>
<dbReference type="CDD" id="cd18808">
    <property type="entry name" value="SF1_C_Upf1"/>
    <property type="match status" value="1"/>
</dbReference>
<proteinExistence type="inferred from homology"/>
<evidence type="ECO:0000256" key="6">
    <source>
        <dbReference type="SAM" id="MobiDB-lite"/>
    </source>
</evidence>
<dbReference type="Gene3D" id="3.40.50.300">
    <property type="entry name" value="P-loop containing nucleotide triphosphate hydrolases"/>
    <property type="match status" value="2"/>
</dbReference>
<dbReference type="PANTHER" id="PTHR43788">
    <property type="entry name" value="DNA2/NAM7 HELICASE FAMILY MEMBER"/>
    <property type="match status" value="1"/>
</dbReference>
<dbReference type="InterPro" id="IPR027417">
    <property type="entry name" value="P-loop_NTPase"/>
</dbReference>
<evidence type="ECO:0000256" key="5">
    <source>
        <dbReference type="ARBA" id="ARBA00022840"/>
    </source>
</evidence>
<evidence type="ECO:0000313" key="9">
    <source>
        <dbReference type="EMBL" id="KAK9918172.1"/>
    </source>
</evidence>
<dbReference type="EMBL" id="JALJOT010000001">
    <property type="protein sequence ID" value="KAK9918172.1"/>
    <property type="molecule type" value="Genomic_DNA"/>
</dbReference>
<feature type="region of interest" description="Disordered" evidence="6">
    <location>
        <begin position="229"/>
        <end position="250"/>
    </location>
</feature>
<feature type="compositionally biased region" description="Polar residues" evidence="6">
    <location>
        <begin position="30"/>
        <end position="39"/>
    </location>
</feature>
<dbReference type="InterPro" id="IPR050534">
    <property type="entry name" value="Coronavir_polyprotein_1ab"/>
</dbReference>
<comment type="caution">
    <text evidence="9">The sequence shown here is derived from an EMBL/GenBank/DDBJ whole genome shotgun (WGS) entry which is preliminary data.</text>
</comment>
<evidence type="ECO:0000313" key="10">
    <source>
        <dbReference type="Proteomes" id="UP001491310"/>
    </source>
</evidence>
<comment type="similarity">
    <text evidence="1">Belongs to the DNA2/NAM7 helicase family.</text>
</comment>
<dbReference type="InterPro" id="IPR041677">
    <property type="entry name" value="DNA2/NAM7_AAA_11"/>
</dbReference>
<feature type="compositionally biased region" description="Basic and acidic residues" evidence="6">
    <location>
        <begin position="229"/>
        <end position="240"/>
    </location>
</feature>
<dbReference type="Pfam" id="PF13087">
    <property type="entry name" value="AAA_12"/>
    <property type="match status" value="1"/>
</dbReference>
<dbReference type="InterPro" id="IPR041679">
    <property type="entry name" value="DNA2/NAM7-like_C"/>
</dbReference>
<evidence type="ECO:0000256" key="4">
    <source>
        <dbReference type="ARBA" id="ARBA00022806"/>
    </source>
</evidence>
<feature type="compositionally biased region" description="Basic and acidic residues" evidence="6">
    <location>
        <begin position="131"/>
        <end position="140"/>
    </location>
</feature>
<evidence type="ECO:0000259" key="8">
    <source>
        <dbReference type="Pfam" id="PF13087"/>
    </source>
</evidence>
<dbReference type="PANTHER" id="PTHR43788:SF13">
    <property type="entry name" value="REGULATOR OF NONSENSE TRANSCRIPTS 1"/>
    <property type="match status" value="1"/>
</dbReference>
<feature type="domain" description="DNA2/NAM7 helicase helicase" evidence="7">
    <location>
        <begin position="424"/>
        <end position="661"/>
    </location>
</feature>